<gene>
    <name evidence="1" type="ORF">O181_004510</name>
</gene>
<dbReference type="AlphaFoldDB" id="A0A9Q3BGJ0"/>
<protein>
    <submittedName>
        <fullName evidence="1">Uncharacterized protein</fullName>
    </submittedName>
</protein>
<evidence type="ECO:0000313" key="2">
    <source>
        <dbReference type="Proteomes" id="UP000765509"/>
    </source>
</evidence>
<organism evidence="1 2">
    <name type="scientific">Austropuccinia psidii MF-1</name>
    <dbReference type="NCBI Taxonomy" id="1389203"/>
    <lineage>
        <taxon>Eukaryota</taxon>
        <taxon>Fungi</taxon>
        <taxon>Dikarya</taxon>
        <taxon>Basidiomycota</taxon>
        <taxon>Pucciniomycotina</taxon>
        <taxon>Pucciniomycetes</taxon>
        <taxon>Pucciniales</taxon>
        <taxon>Sphaerophragmiaceae</taxon>
        <taxon>Austropuccinia</taxon>
    </lineage>
</organism>
<reference evidence="1" key="1">
    <citation type="submission" date="2021-03" db="EMBL/GenBank/DDBJ databases">
        <title>Draft genome sequence of rust myrtle Austropuccinia psidii MF-1, a brazilian biotype.</title>
        <authorList>
            <person name="Quecine M.C."/>
            <person name="Pachon D.M.R."/>
            <person name="Bonatelli M.L."/>
            <person name="Correr F.H."/>
            <person name="Franceschini L.M."/>
            <person name="Leite T.F."/>
            <person name="Margarido G.R.A."/>
            <person name="Almeida C.A."/>
            <person name="Ferrarezi J.A."/>
            <person name="Labate C.A."/>
        </authorList>
    </citation>
    <scope>NUCLEOTIDE SEQUENCE</scope>
    <source>
        <strain evidence="1">MF-1</strain>
    </source>
</reference>
<sequence>MNPLATFFQCGSPKRKDRGINGFSIPVFRNPHKLIHKRVIRNDTAYLTGNFFKSLIDSVVVQLIHIGVNSCSHNHHTRNLVACHEIHSPTASSSSSMLRLTLKFSKMSSILRFSSKLKSRRSSSTLPNKASHNLKET</sequence>
<name>A0A9Q3BGJ0_9BASI</name>
<accession>A0A9Q3BGJ0</accession>
<proteinExistence type="predicted"/>
<dbReference type="Proteomes" id="UP000765509">
    <property type="component" value="Unassembled WGS sequence"/>
</dbReference>
<keyword evidence="2" id="KW-1185">Reference proteome</keyword>
<dbReference type="EMBL" id="AVOT02000882">
    <property type="protein sequence ID" value="MBW0464795.1"/>
    <property type="molecule type" value="Genomic_DNA"/>
</dbReference>
<comment type="caution">
    <text evidence="1">The sequence shown here is derived from an EMBL/GenBank/DDBJ whole genome shotgun (WGS) entry which is preliminary data.</text>
</comment>
<evidence type="ECO:0000313" key="1">
    <source>
        <dbReference type="EMBL" id="MBW0464795.1"/>
    </source>
</evidence>